<dbReference type="RefSeq" id="WP_044359368.1">
    <property type="nucleotide sequence ID" value="NZ_JXWY01000028.1"/>
</dbReference>
<dbReference type="InterPro" id="IPR036390">
    <property type="entry name" value="WH_DNA-bd_sf"/>
</dbReference>
<dbReference type="SMART" id="SM00866">
    <property type="entry name" value="UTRA"/>
    <property type="match status" value="1"/>
</dbReference>
<keyword evidence="7" id="KW-1185">Reference proteome</keyword>
<evidence type="ECO:0000259" key="4">
    <source>
        <dbReference type="PROSITE" id="PS50949"/>
    </source>
</evidence>
<keyword evidence="2" id="KW-0238">DNA-binding</keyword>
<dbReference type="Proteomes" id="UP000032366">
    <property type="component" value="Unassembled WGS sequence"/>
</dbReference>
<dbReference type="STRING" id="569857.TP70_03575"/>
<protein>
    <submittedName>
        <fullName evidence="6">GntR family transcriptional regulator</fullName>
    </submittedName>
</protein>
<dbReference type="EMBL" id="JXWY01000028">
    <property type="protein sequence ID" value="KIX91196.1"/>
    <property type="molecule type" value="Genomic_DNA"/>
</dbReference>
<keyword evidence="3" id="KW-0804">Transcription</keyword>
<dbReference type="InterPro" id="IPR028978">
    <property type="entry name" value="Chorismate_lyase_/UTRA_dom_sf"/>
</dbReference>
<evidence type="ECO:0000256" key="1">
    <source>
        <dbReference type="ARBA" id="ARBA00023015"/>
    </source>
</evidence>
<dbReference type="PANTHER" id="PTHR44846">
    <property type="entry name" value="MANNOSYL-D-GLYCERATE TRANSPORT/METABOLISM SYSTEM REPRESSOR MNGR-RELATED"/>
    <property type="match status" value="1"/>
</dbReference>
<dbReference type="SMART" id="SM00345">
    <property type="entry name" value="HTH_GNTR"/>
    <property type="match status" value="1"/>
</dbReference>
<evidence type="ECO:0000256" key="3">
    <source>
        <dbReference type="ARBA" id="ARBA00023163"/>
    </source>
</evidence>
<keyword evidence="1" id="KW-0805">Transcription regulation</keyword>
<dbReference type="SUPFAM" id="SSF46785">
    <property type="entry name" value="Winged helix' DNA-binding domain"/>
    <property type="match status" value="1"/>
</dbReference>
<gene>
    <name evidence="6" type="primary">yydK</name>
    <name evidence="6" type="ORF">NCTC13832_00075</name>
    <name evidence="5" type="ORF">TP70_03575</name>
</gene>
<evidence type="ECO:0000313" key="6">
    <source>
        <dbReference type="EMBL" id="SUM56444.1"/>
    </source>
</evidence>
<evidence type="ECO:0000313" key="7">
    <source>
        <dbReference type="Proteomes" id="UP000032366"/>
    </source>
</evidence>
<dbReference type="Proteomes" id="UP000254100">
    <property type="component" value="Unassembled WGS sequence"/>
</dbReference>
<dbReference type="InterPro" id="IPR036388">
    <property type="entry name" value="WH-like_DNA-bd_sf"/>
</dbReference>
<accession>A0A0D6XSH9</accession>
<reference evidence="5 7" key="1">
    <citation type="submission" date="2015-01" db="EMBL/GenBank/DDBJ databases">
        <authorList>
            <person name="Guo J."/>
        </authorList>
    </citation>
    <scope>NUCLEOTIDE SEQUENCE [LARGE SCALE GENOMIC DNA]</scope>
    <source>
        <strain evidence="5 7">DSM 22147</strain>
    </source>
</reference>
<dbReference type="Gene3D" id="3.40.1410.10">
    <property type="entry name" value="Chorismate lyase-like"/>
    <property type="match status" value="1"/>
</dbReference>
<dbReference type="OrthoDB" id="2141316at2"/>
<dbReference type="Pfam" id="PF07702">
    <property type="entry name" value="UTRA"/>
    <property type="match status" value="1"/>
</dbReference>
<dbReference type="SUPFAM" id="SSF64288">
    <property type="entry name" value="Chorismate lyase-like"/>
    <property type="match status" value="1"/>
</dbReference>
<sequence>MNKYQQIAYEIEQYIHEHNLAQGTKLDSLDTLTKRYNVSRSTISKALDTLEKRGAIFQQRGSGIFVRRQRREGYMSLLVTSGFSGSFKGRTVRYDVLTVEQTVADEEVANNLHIDVNAPVYFVERLIYTDDEKLCKEVSYFPVAVVPYLNKEIAEQSIFNYLETAYKMKVGFADVYLVIDQLNEEEAAILDLPVLSPGLYMEQVVYLATGIPFDYSKIVYHYKHAKFFIQSVSE</sequence>
<proteinExistence type="predicted"/>
<dbReference type="GO" id="GO:0045892">
    <property type="term" value="P:negative regulation of DNA-templated transcription"/>
    <property type="evidence" value="ECO:0007669"/>
    <property type="project" value="TreeGrafter"/>
</dbReference>
<dbReference type="Pfam" id="PF00392">
    <property type="entry name" value="GntR"/>
    <property type="match status" value="1"/>
</dbReference>
<dbReference type="InterPro" id="IPR011663">
    <property type="entry name" value="UTRA"/>
</dbReference>
<dbReference type="PROSITE" id="PS50949">
    <property type="entry name" value="HTH_GNTR"/>
    <property type="match status" value="1"/>
</dbReference>
<dbReference type="EMBL" id="UHDT01000001">
    <property type="protein sequence ID" value="SUM56444.1"/>
    <property type="molecule type" value="Genomic_DNA"/>
</dbReference>
<evidence type="ECO:0000313" key="5">
    <source>
        <dbReference type="EMBL" id="KIX91196.1"/>
    </source>
</evidence>
<dbReference type="InterPro" id="IPR000524">
    <property type="entry name" value="Tscrpt_reg_HTH_GntR"/>
</dbReference>
<reference evidence="6 8" key="2">
    <citation type="submission" date="2018-06" db="EMBL/GenBank/DDBJ databases">
        <authorList>
            <consortium name="Pathogen Informatics"/>
            <person name="Doyle S."/>
        </authorList>
    </citation>
    <scope>NUCLEOTIDE SEQUENCE [LARGE SCALE GENOMIC DNA]</scope>
    <source>
        <strain evidence="6 8">NCTC13832</strain>
    </source>
</reference>
<dbReference type="PANTHER" id="PTHR44846:SF4">
    <property type="entry name" value="HTH GNTR-TYPE DOMAIN-CONTAINING PROTEIN"/>
    <property type="match status" value="1"/>
</dbReference>
<dbReference type="Gene3D" id="1.10.10.10">
    <property type="entry name" value="Winged helix-like DNA-binding domain superfamily/Winged helix DNA-binding domain"/>
    <property type="match status" value="1"/>
</dbReference>
<organism evidence="6 8">
    <name type="scientific">Staphylococcus microti</name>
    <dbReference type="NCBI Taxonomy" id="569857"/>
    <lineage>
        <taxon>Bacteria</taxon>
        <taxon>Bacillati</taxon>
        <taxon>Bacillota</taxon>
        <taxon>Bacilli</taxon>
        <taxon>Bacillales</taxon>
        <taxon>Staphylococcaceae</taxon>
        <taxon>Staphylococcus</taxon>
    </lineage>
</organism>
<dbReference type="AlphaFoldDB" id="A0A0D6XSH9"/>
<dbReference type="InterPro" id="IPR050679">
    <property type="entry name" value="Bact_HTH_transcr_reg"/>
</dbReference>
<dbReference type="GO" id="GO:0003677">
    <property type="term" value="F:DNA binding"/>
    <property type="evidence" value="ECO:0007669"/>
    <property type="project" value="UniProtKB-KW"/>
</dbReference>
<dbReference type="GO" id="GO:0003700">
    <property type="term" value="F:DNA-binding transcription factor activity"/>
    <property type="evidence" value="ECO:0007669"/>
    <property type="project" value="InterPro"/>
</dbReference>
<name>A0A0D6XSH9_9STAP</name>
<evidence type="ECO:0000256" key="2">
    <source>
        <dbReference type="ARBA" id="ARBA00023125"/>
    </source>
</evidence>
<dbReference type="CDD" id="cd07377">
    <property type="entry name" value="WHTH_GntR"/>
    <property type="match status" value="1"/>
</dbReference>
<feature type="domain" description="HTH gntR-type" evidence="4">
    <location>
        <begin position="1"/>
        <end position="69"/>
    </location>
</feature>
<evidence type="ECO:0000313" key="8">
    <source>
        <dbReference type="Proteomes" id="UP000254100"/>
    </source>
</evidence>